<evidence type="ECO:0000313" key="5">
    <source>
        <dbReference type="Proteomes" id="UP000249056"/>
    </source>
</evidence>
<keyword evidence="1 2" id="KW-0175">Coiled coil</keyword>
<feature type="compositionally biased region" description="Polar residues" evidence="3">
    <location>
        <begin position="227"/>
        <end position="242"/>
    </location>
</feature>
<proteinExistence type="predicted"/>
<accession>A0A395IXH9</accession>
<dbReference type="GO" id="GO:0005856">
    <property type="term" value="C:cytoskeleton"/>
    <property type="evidence" value="ECO:0007669"/>
    <property type="project" value="TreeGrafter"/>
</dbReference>
<evidence type="ECO:0000256" key="1">
    <source>
        <dbReference type="ARBA" id="ARBA00023054"/>
    </source>
</evidence>
<dbReference type="OrthoDB" id="1293114at2759"/>
<evidence type="ECO:0000256" key="3">
    <source>
        <dbReference type="SAM" id="MobiDB-lite"/>
    </source>
</evidence>
<sequence>MFDDITRKHQDQLEDLQEKHKRQLENTLVDAQRSEQHLLERLSLSTAKTEHLQDRLARSASIAGSLPSPLLQKTSATWVRCPRKDFITALRESIMVLQEQLQDRELKIEDLEQKLTNVDPESSIKISKRDDEITWLRELLSVRKKNVRDAAIRLNANLQMEEQERERAMNGGSSINLPNIAASIAASPRVAQVANAVGPLAAAWGNWRNKNQGKETTGLMIGGTDTTGGNSTPSKTGSSSGFLNGLMTPPASNARQFPNTPGAPPPIHISREPANFARDNASSAFNAAGQRFTTRQGGLGSGTSTPRRADKVPVKRETPSTPPIMSRRNYDSDAVVTNHDDLSNDSRRGSALGQPSLGMSLGEELGDFGSEEGFYDDESTVDEMAGIYSGGFGR</sequence>
<organism evidence="4 5">
    <name type="scientific">Monilinia fructigena</name>
    <dbReference type="NCBI Taxonomy" id="38457"/>
    <lineage>
        <taxon>Eukaryota</taxon>
        <taxon>Fungi</taxon>
        <taxon>Dikarya</taxon>
        <taxon>Ascomycota</taxon>
        <taxon>Pezizomycotina</taxon>
        <taxon>Leotiomycetes</taxon>
        <taxon>Helotiales</taxon>
        <taxon>Sclerotiniaceae</taxon>
        <taxon>Monilinia</taxon>
    </lineage>
</organism>
<feature type="compositionally biased region" description="Polar residues" evidence="3">
    <location>
        <begin position="291"/>
        <end position="306"/>
    </location>
</feature>
<dbReference type="PANTHER" id="PTHR32083">
    <property type="entry name" value="CILIA AND FLAGELLA-ASSOCIATED PROTEIN 58-RELATED"/>
    <property type="match status" value="1"/>
</dbReference>
<dbReference type="PANTHER" id="PTHR32083:SF0">
    <property type="entry name" value="CILIA AND FLAGELLA-ASSOCIATED PROTEIN 58"/>
    <property type="match status" value="1"/>
</dbReference>
<dbReference type="AlphaFoldDB" id="A0A395IXH9"/>
<feature type="compositionally biased region" description="Basic and acidic residues" evidence="3">
    <location>
        <begin position="338"/>
        <end position="348"/>
    </location>
</feature>
<gene>
    <name evidence="4" type="ORF">DID88_001565</name>
</gene>
<dbReference type="EMBL" id="QKRW01000012">
    <property type="protein sequence ID" value="RAL64975.1"/>
    <property type="molecule type" value="Genomic_DNA"/>
</dbReference>
<evidence type="ECO:0000256" key="2">
    <source>
        <dbReference type="SAM" id="Coils"/>
    </source>
</evidence>
<feature type="compositionally biased region" description="Basic and acidic residues" evidence="3">
    <location>
        <begin position="307"/>
        <end position="318"/>
    </location>
</feature>
<protein>
    <submittedName>
        <fullName evidence="4">Uncharacterized protein</fullName>
    </submittedName>
</protein>
<dbReference type="Proteomes" id="UP000249056">
    <property type="component" value="Unassembled WGS sequence"/>
</dbReference>
<name>A0A395IXH9_9HELO</name>
<keyword evidence="5" id="KW-1185">Reference proteome</keyword>
<feature type="region of interest" description="Disordered" evidence="3">
    <location>
        <begin position="291"/>
        <end position="375"/>
    </location>
</feature>
<feature type="coiled-coil region" evidence="2">
    <location>
        <begin position="87"/>
        <end position="114"/>
    </location>
</feature>
<feature type="compositionally biased region" description="Polar residues" evidence="3">
    <location>
        <begin position="250"/>
        <end position="259"/>
    </location>
</feature>
<feature type="coiled-coil region" evidence="2">
    <location>
        <begin position="6"/>
        <end position="41"/>
    </location>
</feature>
<feature type="region of interest" description="Disordered" evidence="3">
    <location>
        <begin position="218"/>
        <end position="271"/>
    </location>
</feature>
<reference evidence="4 5" key="1">
    <citation type="submission" date="2018-06" db="EMBL/GenBank/DDBJ databases">
        <title>Genome Sequence of the Brown Rot Fungal Pathogen Monilinia fructigena.</title>
        <authorList>
            <person name="Landi L."/>
            <person name="De Miccolis Angelini R.M."/>
            <person name="Pollastro S."/>
            <person name="Abate D."/>
            <person name="Faretra F."/>
            <person name="Romanazzi G."/>
        </authorList>
    </citation>
    <scope>NUCLEOTIDE SEQUENCE [LARGE SCALE GENOMIC DNA]</scope>
    <source>
        <strain evidence="4 5">Mfrg269</strain>
    </source>
</reference>
<evidence type="ECO:0000313" key="4">
    <source>
        <dbReference type="EMBL" id="RAL64975.1"/>
    </source>
</evidence>
<feature type="compositionally biased region" description="Acidic residues" evidence="3">
    <location>
        <begin position="364"/>
        <end position="375"/>
    </location>
</feature>
<comment type="caution">
    <text evidence="4">The sequence shown here is derived from an EMBL/GenBank/DDBJ whole genome shotgun (WGS) entry which is preliminary data.</text>
</comment>